<feature type="transmembrane region" description="Helical" evidence="9">
    <location>
        <begin position="390"/>
        <end position="413"/>
    </location>
</feature>
<feature type="transmembrane region" description="Helical" evidence="9">
    <location>
        <begin position="173"/>
        <end position="191"/>
    </location>
</feature>
<accession>A0AAW1QAZ2</accession>
<evidence type="ECO:0000256" key="8">
    <source>
        <dbReference type="SAM" id="MobiDB-lite"/>
    </source>
</evidence>
<dbReference type="PROSITE" id="PS00211">
    <property type="entry name" value="ABC_TRANSPORTER_1"/>
    <property type="match status" value="1"/>
</dbReference>
<dbReference type="Proteomes" id="UP001489004">
    <property type="component" value="Unassembled WGS sequence"/>
</dbReference>
<evidence type="ECO:0000256" key="1">
    <source>
        <dbReference type="ARBA" id="ARBA00004141"/>
    </source>
</evidence>
<reference evidence="11 12" key="1">
    <citation type="journal article" date="2024" name="Nat. Commun.">
        <title>Phylogenomics reveals the evolutionary origins of lichenization in chlorophyte algae.</title>
        <authorList>
            <person name="Puginier C."/>
            <person name="Libourel C."/>
            <person name="Otte J."/>
            <person name="Skaloud P."/>
            <person name="Haon M."/>
            <person name="Grisel S."/>
            <person name="Petersen M."/>
            <person name="Berrin J.G."/>
            <person name="Delaux P.M."/>
            <person name="Dal Grande F."/>
            <person name="Keller J."/>
        </authorList>
    </citation>
    <scope>NUCLEOTIDE SEQUENCE [LARGE SCALE GENOMIC DNA]</scope>
    <source>
        <strain evidence="11 12">SAG 2043</strain>
    </source>
</reference>
<feature type="transmembrane region" description="Helical" evidence="9">
    <location>
        <begin position="230"/>
        <end position="249"/>
    </location>
</feature>
<comment type="subcellular location">
    <subcellularLocation>
        <location evidence="1">Membrane</location>
        <topology evidence="1">Multi-pass membrane protein</topology>
    </subcellularLocation>
</comment>
<dbReference type="Gene3D" id="3.40.50.300">
    <property type="entry name" value="P-loop containing nucleotide triphosphate hydrolases"/>
    <property type="match status" value="1"/>
</dbReference>
<dbReference type="Pfam" id="PF03649">
    <property type="entry name" value="UPF0014"/>
    <property type="match status" value="1"/>
</dbReference>
<gene>
    <name evidence="11" type="ORF">WJX72_008661</name>
</gene>
<dbReference type="InterPro" id="IPR027417">
    <property type="entry name" value="P-loop_NTPase"/>
</dbReference>
<dbReference type="GO" id="GO:0005886">
    <property type="term" value="C:plasma membrane"/>
    <property type="evidence" value="ECO:0007669"/>
    <property type="project" value="TreeGrafter"/>
</dbReference>
<dbReference type="SUPFAM" id="SSF52540">
    <property type="entry name" value="P-loop containing nucleoside triphosphate hydrolases"/>
    <property type="match status" value="1"/>
</dbReference>
<name>A0AAW1QAZ2_9CHLO</name>
<dbReference type="GO" id="GO:0016887">
    <property type="term" value="F:ATP hydrolysis activity"/>
    <property type="evidence" value="ECO:0007669"/>
    <property type="project" value="InterPro"/>
</dbReference>
<dbReference type="InterPro" id="IPR005226">
    <property type="entry name" value="UPF0014_fam"/>
</dbReference>
<sequence>MSDAVFEVQKLKRVVAGRVIIANLSFTVRRGEVLFVCGPSGVGKSLLLRCLAYLDPVQDGSIKLGGKTPEQLGVPNWRARVTYVPQSRVQPKGTPSELYFTAQQFAAQRGRPRGDLPALVHELGLEQTVLNQAWTELSGGQSQRVTLAIALALKPEILLLDEAPAGSGGPISLSYISVLLAAALVAVNILISIKLSLGLHRKLAVATVRAIVQLTILGYILAPIFSYNHWWLVLLYSALMLVISAAEAVSRPSAAYQGMFVHVLASIGASSTLVLCYGLLLVIQIHPWYEAQYFIPTLGMLLGNTITGISVGLTTVLDELTAGKDQVELLLSIGASRMEATKSVVQKAVNIALTPNLNAMSVIGLVSIPGMMTGQILGGTSPSQAARYQMVIIFLITASGALSSVAAIFAALLSTVDRSHRVRTERLIPRRDRTAGVAAWLQAQAIKGFIAANTSARRVSARLRVVWRNRMRSKRSSGRGWLPERVLGRRQTGESQRDEYDEVGSISSRLRDVIIGASDDESMSVFSDGDLAAGESGPLLDADKRAAYQPQGPASP</sequence>
<feature type="transmembrane region" description="Helical" evidence="9">
    <location>
        <begin position="357"/>
        <end position="378"/>
    </location>
</feature>
<evidence type="ECO:0000256" key="2">
    <source>
        <dbReference type="ARBA" id="ARBA00005268"/>
    </source>
</evidence>
<evidence type="ECO:0000256" key="7">
    <source>
        <dbReference type="ARBA" id="ARBA00023136"/>
    </source>
</evidence>
<comment type="caution">
    <text evidence="11">The sequence shown here is derived from an EMBL/GenBank/DDBJ whole genome shotgun (WGS) entry which is preliminary data.</text>
</comment>
<keyword evidence="6 9" id="KW-1133">Transmembrane helix</keyword>
<keyword evidence="3 9" id="KW-0812">Transmembrane</keyword>
<feature type="region of interest" description="Disordered" evidence="8">
    <location>
        <begin position="525"/>
        <end position="556"/>
    </location>
</feature>
<dbReference type="AlphaFoldDB" id="A0AAW1QAZ2"/>
<feature type="domain" description="ABC transporter" evidence="10">
    <location>
        <begin position="6"/>
        <end position="261"/>
    </location>
</feature>
<dbReference type="InterPro" id="IPR003593">
    <property type="entry name" value="AAA+_ATPase"/>
</dbReference>
<organism evidence="11 12">
    <name type="scientific">[Myrmecia] bisecta</name>
    <dbReference type="NCBI Taxonomy" id="41462"/>
    <lineage>
        <taxon>Eukaryota</taxon>
        <taxon>Viridiplantae</taxon>
        <taxon>Chlorophyta</taxon>
        <taxon>core chlorophytes</taxon>
        <taxon>Trebouxiophyceae</taxon>
        <taxon>Trebouxiales</taxon>
        <taxon>Trebouxiaceae</taxon>
        <taxon>Myrmecia</taxon>
    </lineage>
</organism>
<feature type="transmembrane region" description="Helical" evidence="9">
    <location>
        <begin position="203"/>
        <end position="224"/>
    </location>
</feature>
<evidence type="ECO:0000256" key="5">
    <source>
        <dbReference type="ARBA" id="ARBA00022840"/>
    </source>
</evidence>
<keyword evidence="5" id="KW-0067">ATP-binding</keyword>
<dbReference type="PROSITE" id="PS50893">
    <property type="entry name" value="ABC_TRANSPORTER_2"/>
    <property type="match status" value="1"/>
</dbReference>
<dbReference type="GO" id="GO:0005524">
    <property type="term" value="F:ATP binding"/>
    <property type="evidence" value="ECO:0007669"/>
    <property type="project" value="UniProtKB-KW"/>
</dbReference>
<keyword evidence="12" id="KW-1185">Reference proteome</keyword>
<evidence type="ECO:0000256" key="4">
    <source>
        <dbReference type="ARBA" id="ARBA00022741"/>
    </source>
</evidence>
<dbReference type="InterPro" id="IPR017871">
    <property type="entry name" value="ABC_transporter-like_CS"/>
</dbReference>
<evidence type="ECO:0000256" key="9">
    <source>
        <dbReference type="SAM" id="Phobius"/>
    </source>
</evidence>
<dbReference type="InterPro" id="IPR003439">
    <property type="entry name" value="ABC_transporter-like_ATP-bd"/>
</dbReference>
<proteinExistence type="inferred from homology"/>
<dbReference type="PANTHER" id="PTHR30028">
    <property type="entry name" value="UPF0014 INNER MEMBRANE PROTEIN YBBM-RELATED"/>
    <property type="match status" value="1"/>
</dbReference>
<dbReference type="SMART" id="SM00382">
    <property type="entry name" value="AAA"/>
    <property type="match status" value="1"/>
</dbReference>
<evidence type="ECO:0000256" key="6">
    <source>
        <dbReference type="ARBA" id="ARBA00022989"/>
    </source>
</evidence>
<evidence type="ECO:0000256" key="3">
    <source>
        <dbReference type="ARBA" id="ARBA00022692"/>
    </source>
</evidence>
<comment type="similarity">
    <text evidence="2">Belongs to the UPF0014 family.</text>
</comment>
<keyword evidence="4" id="KW-0547">Nucleotide-binding</keyword>
<dbReference type="Pfam" id="PF00005">
    <property type="entry name" value="ABC_tran"/>
    <property type="match status" value="1"/>
</dbReference>
<keyword evidence="7 9" id="KW-0472">Membrane</keyword>
<evidence type="ECO:0000313" key="11">
    <source>
        <dbReference type="EMBL" id="KAK9818197.1"/>
    </source>
</evidence>
<dbReference type="EMBL" id="JALJOR010000004">
    <property type="protein sequence ID" value="KAK9818197.1"/>
    <property type="molecule type" value="Genomic_DNA"/>
</dbReference>
<feature type="transmembrane region" description="Helical" evidence="9">
    <location>
        <begin position="261"/>
        <end position="287"/>
    </location>
</feature>
<dbReference type="CDD" id="cd00267">
    <property type="entry name" value="ABC_ATPase"/>
    <property type="match status" value="1"/>
</dbReference>
<dbReference type="PANTHER" id="PTHR30028:SF0">
    <property type="entry name" value="PROTEIN ALUMINUM SENSITIVE 3"/>
    <property type="match status" value="1"/>
</dbReference>
<feature type="transmembrane region" description="Helical" evidence="9">
    <location>
        <begin position="293"/>
        <end position="317"/>
    </location>
</feature>
<protein>
    <recommendedName>
        <fullName evidence="10">ABC transporter domain-containing protein</fullName>
    </recommendedName>
</protein>
<evidence type="ECO:0000313" key="12">
    <source>
        <dbReference type="Proteomes" id="UP001489004"/>
    </source>
</evidence>
<evidence type="ECO:0000259" key="10">
    <source>
        <dbReference type="PROSITE" id="PS50893"/>
    </source>
</evidence>